<dbReference type="Pfam" id="PF00324">
    <property type="entry name" value="AA_permease"/>
    <property type="match status" value="1"/>
</dbReference>
<gene>
    <name evidence="7" type="ORF">EHS11_03955</name>
</gene>
<feature type="transmembrane region" description="Helical" evidence="5">
    <location>
        <begin position="172"/>
        <end position="196"/>
    </location>
</feature>
<accession>A0A4R9LRL8</accession>
<dbReference type="GO" id="GO:0016020">
    <property type="term" value="C:membrane"/>
    <property type="evidence" value="ECO:0007669"/>
    <property type="project" value="UniProtKB-SubCell"/>
</dbReference>
<dbReference type="OrthoDB" id="9762947at2"/>
<feature type="transmembrane region" description="Helical" evidence="5">
    <location>
        <begin position="308"/>
        <end position="332"/>
    </location>
</feature>
<reference evidence="7" key="1">
    <citation type="journal article" date="2019" name="PLoS Negl. Trop. Dis.">
        <title>Revisiting the worldwide diversity of Leptospira species in the environment.</title>
        <authorList>
            <person name="Vincent A.T."/>
            <person name="Schiettekatte O."/>
            <person name="Bourhy P."/>
            <person name="Veyrier F.J."/>
            <person name="Picardeau M."/>
        </authorList>
    </citation>
    <scope>NUCLEOTIDE SEQUENCE [LARGE SCALE GENOMIC DNA]</scope>
    <source>
        <strain evidence="7">201400974</strain>
    </source>
</reference>
<dbReference type="EMBL" id="RQHV01000029">
    <property type="protein sequence ID" value="TGN13394.1"/>
    <property type="molecule type" value="Genomic_DNA"/>
</dbReference>
<evidence type="ECO:0000256" key="5">
    <source>
        <dbReference type="SAM" id="Phobius"/>
    </source>
</evidence>
<dbReference type="RefSeq" id="WP_135763118.1">
    <property type="nucleotide sequence ID" value="NZ_RQHV01000029.1"/>
</dbReference>
<evidence type="ECO:0000313" key="7">
    <source>
        <dbReference type="EMBL" id="TGN13394.1"/>
    </source>
</evidence>
<evidence type="ECO:0000256" key="3">
    <source>
        <dbReference type="ARBA" id="ARBA00022989"/>
    </source>
</evidence>
<feature type="transmembrane region" description="Helical" evidence="5">
    <location>
        <begin position="502"/>
        <end position="518"/>
    </location>
</feature>
<feature type="transmembrane region" description="Helical" evidence="5">
    <location>
        <begin position="278"/>
        <end position="296"/>
    </location>
</feature>
<keyword evidence="2 5" id="KW-0812">Transmembrane</keyword>
<protein>
    <submittedName>
        <fullName evidence="7">APC family permease</fullName>
    </submittedName>
</protein>
<dbReference type="PANTHER" id="PTHR42770:SF7">
    <property type="entry name" value="MEMBRANE PROTEIN"/>
    <property type="match status" value="1"/>
</dbReference>
<evidence type="ECO:0000256" key="2">
    <source>
        <dbReference type="ARBA" id="ARBA00022692"/>
    </source>
</evidence>
<sequence>MILNYIKSNYFPKLGRKANFLKEFIRFVDLDLKELGHMIKGTHWVAGVVPHPDQGGDRILPTTSTITKIPFNITDILLAPLLLYSSYVLMKNPPLKGKHKLSLFALVSMSVGLTIGGGLFVLTGALAKEVGFFLPIAYLVAAIPMFFIILPVASLGAFLPVTGGNYFYVSRFVSPMLGFLIAWVFILTACLGQIPLFTLTAAEITKNFVPFGSKEIWAFGILSFFYILNLTGIKPVLIIQNIMVSVLVIALIFCIFRITNISNLKAYSFDLFPHLTKLFSVASLLSFTFFGSNAIVELGKETKNPRSVLVKAFYLSYPLIVILYIGFSFSIVSNLERDHNFESGDPLVQVVKTKLDSFEFILFMLGGPMLAVVTSLNGIFLILSRSLRSMTDDRIFPEIMGENRFGLSYPVTFTTIYVLANLGLFLNWNLETLATYSTIGWFFVVIAQLYSIIIIRNIIKKQKLNGGLLNHPFVLVSVVLGAISSVFFTGILAYNLIKENKLFDLLFITFIGIVYFFVRNRILKRYKINLNHLNANPIQILQQNEVLQ</sequence>
<comment type="subcellular location">
    <subcellularLocation>
        <location evidence="1">Membrane</location>
        <topology evidence="1">Multi-pass membrane protein</topology>
    </subcellularLocation>
</comment>
<feature type="transmembrane region" description="Helical" evidence="5">
    <location>
        <begin position="405"/>
        <end position="426"/>
    </location>
</feature>
<feature type="domain" description="Amino acid permease/ SLC12A" evidence="6">
    <location>
        <begin position="107"/>
        <end position="526"/>
    </location>
</feature>
<feature type="transmembrane region" description="Helical" evidence="5">
    <location>
        <begin position="438"/>
        <end position="459"/>
    </location>
</feature>
<feature type="transmembrane region" description="Helical" evidence="5">
    <location>
        <begin position="360"/>
        <end position="384"/>
    </location>
</feature>
<evidence type="ECO:0000313" key="8">
    <source>
        <dbReference type="Proteomes" id="UP000298264"/>
    </source>
</evidence>
<dbReference type="PANTHER" id="PTHR42770">
    <property type="entry name" value="AMINO ACID TRANSPORTER-RELATED"/>
    <property type="match status" value="1"/>
</dbReference>
<feature type="transmembrane region" description="Helical" evidence="5">
    <location>
        <begin position="216"/>
        <end position="233"/>
    </location>
</feature>
<dbReference type="Proteomes" id="UP000298264">
    <property type="component" value="Unassembled WGS sequence"/>
</dbReference>
<evidence type="ECO:0000259" key="6">
    <source>
        <dbReference type="Pfam" id="PF00324"/>
    </source>
</evidence>
<keyword evidence="8" id="KW-1185">Reference proteome</keyword>
<organism evidence="7 8">
    <name type="scientific">Leptospira ilyithenensis</name>
    <dbReference type="NCBI Taxonomy" id="2484901"/>
    <lineage>
        <taxon>Bacteria</taxon>
        <taxon>Pseudomonadati</taxon>
        <taxon>Spirochaetota</taxon>
        <taxon>Spirochaetia</taxon>
        <taxon>Leptospirales</taxon>
        <taxon>Leptospiraceae</taxon>
        <taxon>Leptospira</taxon>
    </lineage>
</organism>
<keyword evidence="4 5" id="KW-0472">Membrane</keyword>
<dbReference type="InterPro" id="IPR004841">
    <property type="entry name" value="AA-permease/SLC12A_dom"/>
</dbReference>
<dbReference type="AlphaFoldDB" id="A0A4R9LRL8"/>
<name>A0A4R9LRL8_9LEPT</name>
<feature type="transmembrane region" description="Helical" evidence="5">
    <location>
        <begin position="132"/>
        <end position="160"/>
    </location>
</feature>
<comment type="caution">
    <text evidence="7">The sequence shown here is derived from an EMBL/GenBank/DDBJ whole genome shotgun (WGS) entry which is preliminary data.</text>
</comment>
<dbReference type="GO" id="GO:0055085">
    <property type="term" value="P:transmembrane transport"/>
    <property type="evidence" value="ECO:0007669"/>
    <property type="project" value="InterPro"/>
</dbReference>
<dbReference type="InterPro" id="IPR050367">
    <property type="entry name" value="APC_superfamily"/>
</dbReference>
<feature type="transmembrane region" description="Helical" evidence="5">
    <location>
        <begin position="471"/>
        <end position="496"/>
    </location>
</feature>
<dbReference type="Gene3D" id="1.20.1740.10">
    <property type="entry name" value="Amino acid/polyamine transporter I"/>
    <property type="match status" value="1"/>
</dbReference>
<feature type="transmembrane region" description="Helical" evidence="5">
    <location>
        <begin position="101"/>
        <end position="126"/>
    </location>
</feature>
<keyword evidence="3 5" id="KW-1133">Transmembrane helix</keyword>
<proteinExistence type="predicted"/>
<evidence type="ECO:0000256" key="1">
    <source>
        <dbReference type="ARBA" id="ARBA00004141"/>
    </source>
</evidence>
<evidence type="ECO:0000256" key="4">
    <source>
        <dbReference type="ARBA" id="ARBA00023136"/>
    </source>
</evidence>
<feature type="transmembrane region" description="Helical" evidence="5">
    <location>
        <begin position="238"/>
        <end position="258"/>
    </location>
</feature>